<keyword evidence="2" id="KW-1185">Reference proteome</keyword>
<evidence type="ECO:0008006" key="3">
    <source>
        <dbReference type="Google" id="ProtNLM"/>
    </source>
</evidence>
<dbReference type="Proteomes" id="UP001501581">
    <property type="component" value="Unassembled WGS sequence"/>
</dbReference>
<comment type="caution">
    <text evidence="1">The sequence shown here is derived from an EMBL/GenBank/DDBJ whole genome shotgun (WGS) entry which is preliminary data.</text>
</comment>
<organism evidence="1 2">
    <name type="scientific">Nocardioides dubius</name>
    <dbReference type="NCBI Taxonomy" id="317019"/>
    <lineage>
        <taxon>Bacteria</taxon>
        <taxon>Bacillati</taxon>
        <taxon>Actinomycetota</taxon>
        <taxon>Actinomycetes</taxon>
        <taxon>Propionibacteriales</taxon>
        <taxon>Nocardioidaceae</taxon>
        <taxon>Nocardioides</taxon>
    </lineage>
</organism>
<protein>
    <recommendedName>
        <fullName evidence="3">DoxX family membrane protein</fullName>
    </recommendedName>
</protein>
<proteinExistence type="predicted"/>
<dbReference type="RefSeq" id="WP_343991357.1">
    <property type="nucleotide sequence ID" value="NZ_BAAALG010000002.1"/>
</dbReference>
<name>A0ABN1TMI4_9ACTN</name>
<evidence type="ECO:0000313" key="2">
    <source>
        <dbReference type="Proteomes" id="UP001501581"/>
    </source>
</evidence>
<gene>
    <name evidence="1" type="ORF">GCM10009668_06770</name>
</gene>
<accession>A0ABN1TMI4</accession>
<dbReference type="EMBL" id="BAAALG010000002">
    <property type="protein sequence ID" value="GAA1093846.1"/>
    <property type="molecule type" value="Genomic_DNA"/>
</dbReference>
<sequence>MNLTHAPLRVATGAYILNSGITKLGADAATAEQLHGFASTAYPFLSGQQPASFTKKVAIAEIAVGSALLTPKVPSAVAGLALAGFGAGLLGLYARVPGLRQPGSIRPSEAGVPIAKDVWLVGAGATLSLQGFFNGARRAGRRTAAKIGSAKDAAVDALPIGH</sequence>
<reference evidence="1 2" key="1">
    <citation type="journal article" date="2019" name="Int. J. Syst. Evol. Microbiol.">
        <title>The Global Catalogue of Microorganisms (GCM) 10K type strain sequencing project: providing services to taxonomists for standard genome sequencing and annotation.</title>
        <authorList>
            <consortium name="The Broad Institute Genomics Platform"/>
            <consortium name="The Broad Institute Genome Sequencing Center for Infectious Disease"/>
            <person name="Wu L."/>
            <person name="Ma J."/>
        </authorList>
    </citation>
    <scope>NUCLEOTIDE SEQUENCE [LARGE SCALE GENOMIC DNA]</scope>
    <source>
        <strain evidence="1 2">JCM 13008</strain>
    </source>
</reference>
<evidence type="ECO:0000313" key="1">
    <source>
        <dbReference type="EMBL" id="GAA1093846.1"/>
    </source>
</evidence>